<dbReference type="InterPro" id="IPR006162">
    <property type="entry name" value="Ppantetheine_attach_site"/>
</dbReference>
<dbReference type="Pfam" id="PF00975">
    <property type="entry name" value="Thioesterase"/>
    <property type="match status" value="1"/>
</dbReference>
<evidence type="ECO:0000256" key="1">
    <source>
        <dbReference type="ARBA" id="ARBA00001957"/>
    </source>
</evidence>
<dbReference type="EMBL" id="CP007806">
    <property type="protein sequence ID" value="AIG26694.1"/>
    <property type="molecule type" value="Genomic_DNA"/>
</dbReference>
<dbReference type="InterPro" id="IPR001242">
    <property type="entry name" value="Condensation_dom"/>
</dbReference>
<name>A0A075R4C4_BRELA</name>
<gene>
    <name evidence="10" type="primary">tycC_2</name>
    <name evidence="10" type="ORF">BRLA_c023740</name>
</gene>
<evidence type="ECO:0000313" key="10">
    <source>
        <dbReference type="EMBL" id="AIG26694.1"/>
    </source>
</evidence>
<dbReference type="InterPro" id="IPR023213">
    <property type="entry name" value="CAT-like_dom_sf"/>
</dbReference>
<keyword evidence="8" id="KW-0511">Multifunctional enzyme</keyword>
<dbReference type="InterPro" id="IPR010071">
    <property type="entry name" value="AA_adenyl_dom"/>
</dbReference>
<dbReference type="KEGG" id="blr:BRLA_c023740"/>
<dbReference type="SUPFAM" id="SSF56801">
    <property type="entry name" value="Acetyl-CoA synthetase-like"/>
    <property type="match status" value="6"/>
</dbReference>
<comment type="cofactor">
    <cofactor evidence="1">
        <name>pantetheine 4'-phosphate</name>
        <dbReference type="ChEBI" id="CHEBI:47942"/>
    </cofactor>
</comment>
<accession>A0A075R4C4</accession>
<keyword evidence="5" id="KW-0436">Ligase</keyword>
<dbReference type="FunFam" id="3.30.559.30:FF:000001">
    <property type="entry name" value="Non-ribosomal peptide synthetase"/>
    <property type="match status" value="3"/>
</dbReference>
<dbReference type="PANTHER" id="PTHR45527:SF1">
    <property type="entry name" value="FATTY ACID SYNTHASE"/>
    <property type="match status" value="1"/>
</dbReference>
<dbReference type="Gene3D" id="2.30.38.10">
    <property type="entry name" value="Luciferase, Domain 3"/>
    <property type="match status" value="6"/>
</dbReference>
<feature type="domain" description="Carrier" evidence="9">
    <location>
        <begin position="3046"/>
        <end position="3121"/>
    </location>
</feature>
<evidence type="ECO:0000313" key="11">
    <source>
        <dbReference type="Proteomes" id="UP000005850"/>
    </source>
</evidence>
<dbReference type="FunFam" id="3.40.50.980:FF:000001">
    <property type="entry name" value="Non-ribosomal peptide synthetase"/>
    <property type="match status" value="6"/>
</dbReference>
<dbReference type="CDD" id="cd05930">
    <property type="entry name" value="A_NRPS"/>
    <property type="match status" value="3"/>
</dbReference>
<feature type="domain" description="Carrier" evidence="9">
    <location>
        <begin position="6162"/>
        <end position="6237"/>
    </location>
</feature>
<dbReference type="InterPro" id="IPR036736">
    <property type="entry name" value="ACP-like_sf"/>
</dbReference>
<feature type="domain" description="Carrier" evidence="9">
    <location>
        <begin position="2011"/>
        <end position="2086"/>
    </location>
</feature>
<keyword evidence="6" id="KW-0677">Repeat</keyword>
<dbReference type="InterPro" id="IPR001031">
    <property type="entry name" value="Thioesterase"/>
</dbReference>
<dbReference type="Gene3D" id="1.10.287.490">
    <property type="entry name" value="Helix hairpin bin"/>
    <property type="match status" value="1"/>
</dbReference>
<dbReference type="eggNOG" id="COG1020">
    <property type="taxonomic scope" value="Bacteria"/>
</dbReference>
<sequence>MKKQDNIAKVYPLTPLQEGMLFHSILDEQTSAYYLQMTATIQGDFDLPLFQQSMNKLIENYEVLRTAFVYQNLQRARQVVFKERKMQVYFEDITRFADDEQKEYIETYKNKGKDQGFHVTKDVLMRAAIFKTGDHSYQFVWAFHHIIIDGWGLGILIHKLLSYYAVLKANKSIPREVSKPYSEYIKWLEKQNKEEALKYWNQYLEGYELHTEFPKNKPQTGQRSYELKETLFTLDQETTKNLQQIANRNQATLSNVFHAVWSVLVSKYKNTEDVVFGSVVSGRPPGIQGIENMVGLFINTIPTRLSVNPLLSFQEVINKARENAIQSTKYDYAPLYEIQSQSLVKQELIDHLVTFENYPDNNMDSLEEALGFRIRIDNGEEQTTYDLNVVVAVAPWYEMMIKFSYNANVYDSAFITRMQDHLQNIVAQVINTPDILLKDITILTEQEKQQLVVEYNNTASDYPKTKTIYELFEEQVVKTPHQVAAVCREKQLTYQEVNESANQLAHVLRERGVTASSVVSIMAEHSLELVVGILAILKSGAAYLPIDPDYPEDRIRYLLVDSQSTLLLTQQTFSNKIVDHNIESLYLDNQELYQGSTANLINKSSVNDLAYIIYTSGSTGNPKGAMITHQGLVNYIWWAKKVYVQNEIIHFPLYSSISFDLTVTSIFTPLVSGNTIYIYGGEDKVQVIQDILRDNKVGIIKLTPTHLKLIEEFDGTNSNIRRFIVGGENLQTQLASKIARNFGGTVQIMNEYGPTETVVGCMLYTFDPNHTFQDSVPIGVPADNVEIYLLDTALQPVPVGSIGEIYIAGDGVARGYLHRAELTTEKFIENPFKPQERMYRTGDLARWLPDGNMEYMGRVDHQVKIRGHRIEMGEIEAKLVQHEMIKEAVVIVEKDESAQNVLYAYIVSDAELSVSELREHIGSTLPSYMIPSYFIRLEEIPLTANGKVERKKLPKPDGSIRTGVEFVAPRNLIEDQLVTIWKGILNVDNISVLDNFFELGGHSLKAMTVISQISKAFHVDLPLKVLFDTPTIAALSHYIANTESGMYSAIEPAALQEYYPVSSAQKRMFILHQLNEESVSYNMPGALIMEGNLDIQRFEYAMQSIVDRHEALRTSFHSIEGEPSQKVHPSVQVEIMRMNSKADQIEQIISDFIQPFDLSMAPLLRVGLLTLEEQKHLFLLDIHHIVSDGVSISVFIEEFMKLYRGESLPELRIHYKDFAVWQNELFRSEMFVKQENYWINTLKGEIPVLQLPTDSPRPATQNFEGDGVDFVISKQLTSGLYEIAARSGATLYMVLLSAYSVLLSKYAGQEEIVIGSPIAGRRHADVERMMGSFINTLAMRTYPEAGKTVDEFIAEVKQMTLGAFEHQDYPFEALVDKLDVPRDFSRNPLFDTMLVLQNMDQTTLELDQLRITPYDFVHSISKVDMTLFASEADGEIHCKLQYSTALFKRETIEQFAKHFRMIMRVFTENIGIKLAEIPLLTKEEQADLLTRTSRIKADPPRDITMYDLFKACVKKYPVQNAVVFGNDKLTYQDLHEKANHVAALLQAKGVRPNKIVGIMTPPSLEMMVGIMGIWRAGGAYLPIDPDAPIERITYMLEDSKVDVVVTLTDLSNALPASVSTLALDKAMLDHELQLPATTKVSSEDLAYVIYTSGTTGMPKGVQITHRNVINYVFAFSRQANVTWQDKTVLVSSYAFDLGYTGIFSALLSGSQLHLLTKDEYINTERLLSYISENQITYVKLTPSLFSVVVQSESFMKTKDCDSLRLIVMGGEPIRVTDVMAYVDQYPSAQIMNHYGPTETTIGCITSILHAGNCKEFANRPFIGSPIANTQVYILDGRSQIVPPGIVGELCISGEGVSKGYLNQPSLTDEKFVSNPFNPGTIMYRTGDLARYFSNGNIEFVGRADQQVKIAGYRIELGEIEKQLLQHTFIKEAVVIAVQEEESHSLYAYFVSEQEITVSNLREHVGSMLPTYMIPSYFVRMDKIPLTPNGKVDRKALPKPTGTIITGAEFVAPRNHIEMKISDIWGEVLSVTKFGVEDNFFALGGHSLKAMSMISKLNKAFQIEVPFKTIFENPTIATLATYISQAEKSDYVDIQPAPLQEYYPVSSAQKRMYILRQLAGADLSYNMPGVMYIDGKLDVQRLELAMKALVQRHESLRTSFHSVNGEIVQRIHEEIDFSMSYSSSTEDQLDTLITNFMQPFELSLAPLLRAELVKLTEERHLFLVDMHHIIADGVSLGIFIKEFVQLYQGEELTELRLQYKDFAAWQNEWFETGVLNKQETYWLTTFAGEVPLLNLSTDFPRPLVKSFEGDRFIFGTDTNLMQDLYRVANETGTTLYMVLLAAYNIFLSRYSGQEDIIVGSPIAGRTHADVDQIVGMFVNTLALRNYPVGTKTFREFIEEVKHNTLQAYENQDYPFEVLVEKLDVHRELGRNPLFDTLFILQNTDKKIFEIDKLTFHPYITDVTQAKFDLTLEATEENREIVFCLEYCSKLFKRETIERMASHFLQIIRAVTENPEVTLSEINMLSLEEQQQVLVDFNDNHVSYPTGTIQSFFEEQVERTPDHIALCYAGQTLTYRQLNEKANQLAMFLRNKGVQPNQIVGIMAERSFEMIFAIYGVLKAGAAYLPIDPAYPQDRIQYLLEDSGASILLIQSHLMKQLPTDIEWIDLGDEHIYVGSGENLFNVNQASDLAYLIYTSGTTGKPKGVMIEHQSVINCLLYRKEEYDFSPNDKILQIFSFAFDGFVASLFPPMMGGAISVLPREEEAKDPFALRNVIAGENITHYHGVPSLFHAILDCSTAGDLDSLGNVSLGGEKITPQLVQKVQQINPAIEINNEYGPTENSVITTIKRSIEVGETITIGCPIANVAVYILGTNHLLQPVGVIGELCIGGRGLARGYLNRPDLTEEKFVPNPFVPGEQMYKTGDYAKWLPDGTIEYIGRMDEQVKIRGYRIEIGEIENAILTFDLINEAVVVVSEDSTEQQLLIAYFTAEEEITLAELRAHLAKELPDYMIPTYFVQLEAFPTTPNGKMDRRGLPKPEGDPILGTIYVAARNATESRLVEIWQNVLGLARIGVNDSFFDIGGHSLRAMTVMSLVHKECGVELPLKVLFEKSTIAQLATFIDQAAKSRYVPIQAVSPKEYYPVSSAQKRMYILRQFDGAGTIYNMPNALYMEGKLDYLRFEETLQQLINRHEALRTSFHPVNGEPMQRVHQSVELPIFYNEASIDQVDQLVDEFIQMFDLEVAPLLRIGLIKLEEEKHLFVMDMHHIISDGVSAGILFEEFATLYRRESLPELQIQYKDFAVWQNELFASDAIKKQESYWTNTFAGEIPVLHLPTDYSRPTVQSFDGDQVIFHTGKKVTEDLYKLANETSTTLFMVLLAAFHVLLSKYSGQEEIVIGSPIAGRVHPDTEKVMGMFVNTLALKNNPSAQKSFKAFLTEVKQNTLEAYENQDYPFESLVEKLEIQRDLGRNPLFDIMFILQNMEKKAFVLDDLQITPHVTQRGYSKFDLTLEANEESSGLQFSLVFSTRLFKKESIERMAGHFLQILDTITKQPELALSEVSLLSEEEKHQILGEFNETSTDYPRMLTIHQWFEEQVEKYPDHIAVVAEGNTLTYRELNNRANQIARILRQKGVVANDVVGLLADRSHEMIVGIMGILKAGGAYLGIDPEYPSERISYMMEDCQVSIVLSLRHLASRLQEEADIILLDDESLYQGKLTNLLNITRPGDLAYIMYTSGSTGKPKGVMVEHRNVIRLVIHANYVQVRPEDRMIQTGAIGFDAMTFEIFGALLHGARLYLVHKDILLDSALLAGFLQANQITTMWLTSPLFNQLSQDNESMFASLTDLIVGGDVLSPKHINKVKQINPQLVIWNGYGPTENTTFSTCFRIDEEFLDNIPIGKPISNSTAYILDNYNHLQPIGVPGELCVGGEGVARGYMNKPELTAEKFVSNPFVPGERMYRTGDLARWLPNGTIEYLGRIDQQVKIRGFRIEIGEIESVLARQDKVKESVITVVEDKLGQKVLCAYYVSENAAVIPQLREELAQELPSYMVPTFFVHLEKMPLTRNGKVDRRALPIPDGDLRAGVEYVAPSNQIEEKLVEIWKNVLGVSKIGVMDNFFELGGHSLKAMTVISFVHKVFHAELPLKILFESPTIYALAAYITGVEKGKYVAIQQAVKADFYPVSSAQKRMYILHQFEGSGISYNVPGVLFIEGSLDDKRFDYAMRGLVDRHEALRTSFKTINGDPVQIIHDHVDFSVAYQEATEDQVEQIVDEFIQPFDLEIAPLFRISLVRLSEKRHLFLMDMHHIISDGVSMQIIIKEFAQLYNGQHLPDSKIQYKDFAVWQNELFQSGVIQKQEAFWLDTFAGELPILNLETDFQRPSVQSFEGDHILFGTGKQLMAELQNLSNETKATLYMLLLAAYNVLLSKYTGQEEIVIGTPIAGRSHADVENIVGMFVNTLALKNRPFSELTFREFIAQVKENALEAYQNQDYPFESLVDKLQIRRDLSRNPVFDTMFSLGKTDSIGFELDGLHYIPYKMKGEIAKFDISLDAFEMQDDIQLQFSYCTKLFRKDTIERWAIHYTQILQSIVTNPDKQLSEISILSESEKNQIIFDFNATKASYPMNKMFHQLFEEQVEKTPNNLAVICENEQLTYQELNTKANQLARVLRQKGVKPERTVGIMVDRSLHMVVGMLAVLKAGGAYVPIDMDYPQDRTEFMLKDSNAMLLLTLQNLAEQLAFANEILYLDQAENYQGDDTNLLNVTEKHHMAYIIYTSGTTGKPKGVVIEHQSYINIAFAWREKYHLETFPVRLLQMASFSFDVSAGDFARAFLHGGQLVICPNEVKFDPASLYDMLNRYQITIFESTPALAVPLMEYIYEHKLDISHMKLLIIGADSCSMEDYSSLLGKFGHSIRIINSYGVTEACIDSSYFEQPLELLPSVGTAPIGKPLPNTTMYIMDHNGGLVPIGVVGELCIGGAGVAREYLNRPELTAEKFVENPFVPREKLYRSGDVAKWLPDGNIEFLGRIDHQVKIRGVRIELGEIESQMRKLDGLREVVVVAKEDQAKEKFLCAYMVTDREVSTAEIRAHLTTQLPIAMIPTTFISLEAMPLTANGKIDKRSLPDPHHALLTSTYVAPRTPLELQLATVWQQVLGIERVGSKDDFFALGGHSLRAMMVISHMHKEYQLDIPLRILFEKPTIEEIAQYLERERTKQIISIPPATKQDYYPVSAAQRRMFILTQFDGVDISYNMPSIILLEGKLDLAKLETAFKGLINRHESLRTSFELVNGSPVQKIHTAVDFAITHQVAVDEELEEIIDEFIKPFQLNMAPLLRVKLVQTRLDRYLLLVDTHHIISDGVSSGIIINELIELYQGHMLPALAIQYKDFSVWQHEQSQTAMYKKQEEHWVQTFADEIPVLNLPTDFPRPTTQSFEGNLITMGTGKELMEGLYKIATDTGTTLYMVLLAAYNVLLSKYSGQEDLIVGTPVTGRSHVDLQSTVGMFVNTLAMRNKPVRSKSFREFLLEVKRNALRAYENQDYPFEELVEKLKLQREVSRNPMFDTMFTLQNRGEEAIEVDELRFVGYEGDNKSKHSKFDLTLIATEESDQILISVEYCTKLYQSETIERFLTNFLQIMRAIIDNPDVKLASIEMLTNEEKNRLLLEFTNTEKNDQQDTTIHQLFEEQVRKTPDQVALIWNKQKVTYQKLNEKANQLARTLRNKGVVANQLVAIMAERSVEMIIGVLGILKAGAAYVPIDPAYPIDRIEYVLQDSGATLLLTQSHLSYSSSANITRLDLDVQKNYVSDGTNVKAISKPIDLAYVIYTSGTTGQPKGVMIEHRSIVNCLQWRRDEYAFTPKDKALQIFSFAFDGFVASLFAPMLGGATSILPREEEAKDPFALRKLIASESITHYYGVPSLFNAIVDSAITEDLSKLRCVTLGGEKLSFQLVQKIKQKNPAIEINNEYGPTENSVVTTIQRAIEVDQPITIGRPLANVAVYIVNAEHHLQPIGVVGELCIAGRGLARGYLNRPELTEEKFVRNPFVPGERMYKTGDLAKWRPDGTIEYVGRVDEQVKVRGFRIEIGEIESTILQYQGVGEVVVTAQEDQHAQQYLCAYFVADTEVVLADLRKFVSKALPAYMVPTYFVQLMNLPTTANGKVDKRALPMPQNVGVVGREYVAPSSMIEEQLAAIWQEVLEVEQIGITDHFFEIGGHSLKAMLLISKVYEYMQEELPLHLVFQQPTIQKMAEFILHKQYEQNAGHPILLNNETIRSVFSFTPIGAHSTFYQKLAKEIHDVSLYSFDFIEAENRIEQYINAMIQIDSEGPYTLMGYSSGGNLAFEVAKELENRGHQVSSIILFDSYWKEKEIEQTAIEARKEIEAFFTEIGTHNEMFNMTREDLELFVTNDFVKQSFIQNMLSYLMFYNQLVNEGRIKAPIHLIQSEYESENIAAYEAEKWNEEVWAQASEQFINYRGHGEHSKMLSGEQIPKNASMLESILQEIFVLK</sequence>
<organism evidence="10 11">
    <name type="scientific">Brevibacillus laterosporus LMG 15441</name>
    <dbReference type="NCBI Taxonomy" id="1042163"/>
    <lineage>
        <taxon>Bacteria</taxon>
        <taxon>Bacillati</taxon>
        <taxon>Bacillota</taxon>
        <taxon>Bacilli</taxon>
        <taxon>Bacillales</taxon>
        <taxon>Paenibacillaceae</taxon>
        <taxon>Brevibacillus</taxon>
    </lineage>
</organism>
<dbReference type="SUPFAM" id="SSF47336">
    <property type="entry name" value="ACP-like"/>
    <property type="match status" value="6"/>
</dbReference>
<dbReference type="GO" id="GO:0008610">
    <property type="term" value="P:lipid biosynthetic process"/>
    <property type="evidence" value="ECO:0007669"/>
    <property type="project" value="UniProtKB-ARBA"/>
</dbReference>
<dbReference type="NCBIfam" id="TIGR01733">
    <property type="entry name" value="AA-adenyl-dom"/>
    <property type="match status" value="6"/>
</dbReference>
<evidence type="ECO:0000256" key="4">
    <source>
        <dbReference type="ARBA" id="ARBA00022553"/>
    </source>
</evidence>
<dbReference type="CDD" id="cd19543">
    <property type="entry name" value="DCL_NRPS"/>
    <property type="match status" value="1"/>
</dbReference>
<dbReference type="InterPro" id="IPR020845">
    <property type="entry name" value="AMP-binding_CS"/>
</dbReference>
<dbReference type="CDD" id="cd19531">
    <property type="entry name" value="LCL_NRPS-like"/>
    <property type="match status" value="5"/>
</dbReference>
<dbReference type="FunFam" id="1.10.1200.10:FF:000005">
    <property type="entry name" value="Nonribosomal peptide synthetase 1"/>
    <property type="match status" value="6"/>
</dbReference>
<feature type="domain" description="Carrier" evidence="9">
    <location>
        <begin position="968"/>
        <end position="1043"/>
    </location>
</feature>
<dbReference type="CDD" id="cd12117">
    <property type="entry name" value="A_NRPS_Srf_like"/>
    <property type="match status" value="1"/>
</dbReference>
<dbReference type="GO" id="GO:0016874">
    <property type="term" value="F:ligase activity"/>
    <property type="evidence" value="ECO:0007669"/>
    <property type="project" value="UniProtKB-KW"/>
</dbReference>
<dbReference type="SUPFAM" id="SSF52777">
    <property type="entry name" value="CoA-dependent acyltransferases"/>
    <property type="match status" value="12"/>
</dbReference>
<dbReference type="Gene3D" id="3.30.559.30">
    <property type="entry name" value="Nonribosomal peptide synthetase, condensation domain"/>
    <property type="match status" value="6"/>
</dbReference>
<feature type="domain" description="Carrier" evidence="9">
    <location>
        <begin position="5124"/>
        <end position="5199"/>
    </location>
</feature>
<dbReference type="Gene3D" id="3.40.50.1820">
    <property type="entry name" value="alpha/beta hydrolase"/>
    <property type="match status" value="1"/>
</dbReference>
<dbReference type="FunFam" id="3.30.300.30:FF:000010">
    <property type="entry name" value="Enterobactin synthetase component F"/>
    <property type="match status" value="6"/>
</dbReference>
<dbReference type="Pfam" id="PF00501">
    <property type="entry name" value="AMP-binding"/>
    <property type="match status" value="6"/>
</dbReference>
<dbReference type="PROSITE" id="PS50075">
    <property type="entry name" value="CARRIER"/>
    <property type="match status" value="6"/>
</dbReference>
<evidence type="ECO:0000259" key="9">
    <source>
        <dbReference type="PROSITE" id="PS50075"/>
    </source>
</evidence>
<keyword evidence="11" id="KW-1185">Reference proteome</keyword>
<feature type="domain" description="Carrier" evidence="9">
    <location>
        <begin position="4081"/>
        <end position="4156"/>
    </location>
</feature>
<dbReference type="FunFam" id="2.30.38.10:FF:000001">
    <property type="entry name" value="Non-ribosomal peptide synthetase PvdI"/>
    <property type="match status" value="6"/>
</dbReference>
<dbReference type="SUPFAM" id="SSF53474">
    <property type="entry name" value="alpha/beta-Hydrolases"/>
    <property type="match status" value="1"/>
</dbReference>
<keyword evidence="4" id="KW-0597">Phosphoprotein</keyword>
<dbReference type="NCBIfam" id="NF003417">
    <property type="entry name" value="PRK04813.1"/>
    <property type="match status" value="6"/>
</dbReference>
<dbReference type="InterPro" id="IPR025110">
    <property type="entry name" value="AMP-bd_C"/>
</dbReference>
<evidence type="ECO:0000256" key="3">
    <source>
        <dbReference type="ARBA" id="ARBA00022450"/>
    </source>
</evidence>
<dbReference type="STRING" id="1042163.BRLA_c023740"/>
<dbReference type="GO" id="GO:0031177">
    <property type="term" value="F:phosphopantetheine binding"/>
    <property type="evidence" value="ECO:0007669"/>
    <property type="project" value="InterPro"/>
</dbReference>
<dbReference type="Gene3D" id="3.40.50.980">
    <property type="match status" value="12"/>
</dbReference>
<dbReference type="HOGENOM" id="CLU_222916_0_0_9"/>
<dbReference type="InterPro" id="IPR020806">
    <property type="entry name" value="PKS_PP-bd"/>
</dbReference>
<dbReference type="Gene3D" id="3.30.559.10">
    <property type="entry name" value="Chloramphenicol acetyltransferase-like domain"/>
    <property type="match status" value="6"/>
</dbReference>
<dbReference type="GO" id="GO:0043041">
    <property type="term" value="P:amino acid activation for nonribosomal peptide biosynthetic process"/>
    <property type="evidence" value="ECO:0007669"/>
    <property type="project" value="TreeGrafter"/>
</dbReference>
<dbReference type="InterPro" id="IPR009081">
    <property type="entry name" value="PP-bd_ACP"/>
</dbReference>
<dbReference type="PANTHER" id="PTHR45527">
    <property type="entry name" value="NONRIBOSOMAL PEPTIDE SYNTHETASE"/>
    <property type="match status" value="1"/>
</dbReference>
<reference evidence="10 11" key="1">
    <citation type="journal article" date="2011" name="J. Bacteriol.">
        <title>Genome sequence of Brevibacillus laterosporus LMG 15441, a pathogen of invertebrates.</title>
        <authorList>
            <person name="Djukic M."/>
            <person name="Poehlein A."/>
            <person name="Thurmer A."/>
            <person name="Daniel R."/>
        </authorList>
    </citation>
    <scope>NUCLEOTIDE SEQUENCE [LARGE SCALE GENOMIC DNA]</scope>
    <source>
        <strain evidence="10 11">LMG 15441</strain>
    </source>
</reference>
<dbReference type="PROSITE" id="PS00455">
    <property type="entry name" value="AMP_BINDING"/>
    <property type="match status" value="6"/>
</dbReference>
<dbReference type="PROSITE" id="PS00012">
    <property type="entry name" value="PHOSPHOPANTETHEINE"/>
    <property type="match status" value="4"/>
</dbReference>
<keyword evidence="3" id="KW-0596">Phosphopantetheine</keyword>
<protein>
    <submittedName>
        <fullName evidence="10">NRPS domain-containing protein</fullName>
    </submittedName>
</protein>
<keyword evidence="7" id="KW-0045">Antibiotic biosynthesis</keyword>
<evidence type="ECO:0000256" key="7">
    <source>
        <dbReference type="ARBA" id="ARBA00023194"/>
    </source>
</evidence>
<evidence type="ECO:0000256" key="8">
    <source>
        <dbReference type="ARBA" id="ARBA00023268"/>
    </source>
</evidence>
<dbReference type="GO" id="GO:0017000">
    <property type="term" value="P:antibiotic biosynthetic process"/>
    <property type="evidence" value="ECO:0007669"/>
    <property type="project" value="UniProtKB-KW"/>
</dbReference>
<dbReference type="GO" id="GO:0044550">
    <property type="term" value="P:secondary metabolite biosynthetic process"/>
    <property type="evidence" value="ECO:0007669"/>
    <property type="project" value="UniProtKB-ARBA"/>
</dbReference>
<dbReference type="Proteomes" id="UP000005850">
    <property type="component" value="Chromosome"/>
</dbReference>
<dbReference type="Pfam" id="PF00668">
    <property type="entry name" value="Condensation"/>
    <property type="match status" value="6"/>
</dbReference>
<dbReference type="SMART" id="SM00823">
    <property type="entry name" value="PKS_PP"/>
    <property type="match status" value="6"/>
</dbReference>
<dbReference type="Pfam" id="PF00550">
    <property type="entry name" value="PP-binding"/>
    <property type="match status" value="6"/>
</dbReference>
<dbReference type="InterPro" id="IPR045851">
    <property type="entry name" value="AMP-bd_C_sf"/>
</dbReference>
<proteinExistence type="inferred from homology"/>
<dbReference type="RefSeq" id="WP_041752149.1">
    <property type="nucleotide sequence ID" value="NZ_CP007806.1"/>
</dbReference>
<evidence type="ECO:0000256" key="6">
    <source>
        <dbReference type="ARBA" id="ARBA00022737"/>
    </source>
</evidence>
<dbReference type="Pfam" id="PF13193">
    <property type="entry name" value="AMP-binding_C"/>
    <property type="match status" value="6"/>
</dbReference>
<dbReference type="InterPro" id="IPR000873">
    <property type="entry name" value="AMP-dep_synth/lig_dom"/>
</dbReference>
<evidence type="ECO:0000256" key="2">
    <source>
        <dbReference type="ARBA" id="ARBA00006432"/>
    </source>
</evidence>
<dbReference type="GO" id="GO:0005829">
    <property type="term" value="C:cytosol"/>
    <property type="evidence" value="ECO:0007669"/>
    <property type="project" value="TreeGrafter"/>
</dbReference>
<evidence type="ECO:0000256" key="5">
    <source>
        <dbReference type="ARBA" id="ARBA00022598"/>
    </source>
</evidence>
<dbReference type="InterPro" id="IPR029058">
    <property type="entry name" value="AB_hydrolase_fold"/>
</dbReference>
<dbReference type="FunFam" id="3.40.50.12780:FF:000012">
    <property type="entry name" value="Non-ribosomal peptide synthetase"/>
    <property type="match status" value="6"/>
</dbReference>
<dbReference type="Gene3D" id="3.30.300.30">
    <property type="match status" value="6"/>
</dbReference>
<dbReference type="Gene3D" id="1.10.1200.10">
    <property type="entry name" value="ACP-like"/>
    <property type="match status" value="6"/>
</dbReference>
<comment type="similarity">
    <text evidence="2">Belongs to the ATP-dependent AMP-binding enzyme family.</text>
</comment>
<dbReference type="NCBIfam" id="NF004282">
    <property type="entry name" value="PRK05691.1"/>
    <property type="match status" value="7"/>
</dbReference>